<proteinExistence type="predicted"/>
<comment type="caution">
    <text evidence="1">The sequence shown here is derived from an EMBL/GenBank/DDBJ whole genome shotgun (WGS) entry which is preliminary data.</text>
</comment>
<name>A0ACA9LR39_9GLOM</name>
<reference evidence="1" key="1">
    <citation type="submission" date="2021-06" db="EMBL/GenBank/DDBJ databases">
        <authorList>
            <person name="Kallberg Y."/>
            <person name="Tangrot J."/>
            <person name="Rosling A."/>
        </authorList>
    </citation>
    <scope>NUCLEOTIDE SEQUENCE</scope>
    <source>
        <strain evidence="1">IL203A</strain>
    </source>
</reference>
<dbReference type="Proteomes" id="UP000789702">
    <property type="component" value="Unassembled WGS sequence"/>
</dbReference>
<protein>
    <submittedName>
        <fullName evidence="1">16290_t:CDS:1</fullName>
    </submittedName>
</protein>
<accession>A0ACA9LR39</accession>
<organism evidence="1 2">
    <name type="scientific">Dentiscutata heterogama</name>
    <dbReference type="NCBI Taxonomy" id="1316150"/>
    <lineage>
        <taxon>Eukaryota</taxon>
        <taxon>Fungi</taxon>
        <taxon>Fungi incertae sedis</taxon>
        <taxon>Mucoromycota</taxon>
        <taxon>Glomeromycotina</taxon>
        <taxon>Glomeromycetes</taxon>
        <taxon>Diversisporales</taxon>
        <taxon>Gigasporaceae</taxon>
        <taxon>Dentiscutata</taxon>
    </lineage>
</organism>
<keyword evidence="2" id="KW-1185">Reference proteome</keyword>
<gene>
    <name evidence="1" type="ORF">DHETER_LOCUS5015</name>
</gene>
<evidence type="ECO:0000313" key="2">
    <source>
        <dbReference type="Proteomes" id="UP000789702"/>
    </source>
</evidence>
<dbReference type="EMBL" id="CAJVPU010005315">
    <property type="protein sequence ID" value="CAG8546065.1"/>
    <property type="molecule type" value="Genomic_DNA"/>
</dbReference>
<evidence type="ECO:0000313" key="1">
    <source>
        <dbReference type="EMBL" id="CAG8546065.1"/>
    </source>
</evidence>
<sequence>MLHHNIQQKLPELFKKKSKKQTLSTLSTSLTNITDIENSNNDLLFEKEFKEELLKFDIKAVSIDIKDELMIEEFFNM</sequence>
<feature type="non-terminal residue" evidence="1">
    <location>
        <position position="77"/>
    </location>
</feature>